<proteinExistence type="predicted"/>
<name>A0AAN9J3A5_CROPI</name>
<organism evidence="1 2">
    <name type="scientific">Crotalaria pallida</name>
    <name type="common">Smooth rattlebox</name>
    <name type="synonym">Crotalaria striata</name>
    <dbReference type="NCBI Taxonomy" id="3830"/>
    <lineage>
        <taxon>Eukaryota</taxon>
        <taxon>Viridiplantae</taxon>
        <taxon>Streptophyta</taxon>
        <taxon>Embryophyta</taxon>
        <taxon>Tracheophyta</taxon>
        <taxon>Spermatophyta</taxon>
        <taxon>Magnoliopsida</taxon>
        <taxon>eudicotyledons</taxon>
        <taxon>Gunneridae</taxon>
        <taxon>Pentapetalae</taxon>
        <taxon>rosids</taxon>
        <taxon>fabids</taxon>
        <taxon>Fabales</taxon>
        <taxon>Fabaceae</taxon>
        <taxon>Papilionoideae</taxon>
        <taxon>50 kb inversion clade</taxon>
        <taxon>genistoids sensu lato</taxon>
        <taxon>core genistoids</taxon>
        <taxon>Crotalarieae</taxon>
        <taxon>Crotalaria</taxon>
    </lineage>
</organism>
<dbReference type="EMBL" id="JAYWIO010000001">
    <property type="protein sequence ID" value="KAK7291029.1"/>
    <property type="molecule type" value="Genomic_DNA"/>
</dbReference>
<gene>
    <name evidence="1" type="ORF">RIF29_05879</name>
</gene>
<dbReference type="AlphaFoldDB" id="A0AAN9J3A5"/>
<evidence type="ECO:0000313" key="1">
    <source>
        <dbReference type="EMBL" id="KAK7291029.1"/>
    </source>
</evidence>
<keyword evidence="2" id="KW-1185">Reference proteome</keyword>
<sequence length="79" mass="9079">MRSRCYCSEKRESVVSALSEVRIGCLCPTVLFFLSKKKQKEGKRRVRQQCVRHDGGLGMLRAGDGGEEQEELLWWMMIG</sequence>
<protein>
    <submittedName>
        <fullName evidence="1">Uncharacterized protein</fullName>
    </submittedName>
</protein>
<comment type="caution">
    <text evidence="1">The sequence shown here is derived from an EMBL/GenBank/DDBJ whole genome shotgun (WGS) entry which is preliminary data.</text>
</comment>
<dbReference type="Proteomes" id="UP001372338">
    <property type="component" value="Unassembled WGS sequence"/>
</dbReference>
<reference evidence="1 2" key="1">
    <citation type="submission" date="2024-01" db="EMBL/GenBank/DDBJ databases">
        <title>The genomes of 5 underutilized Papilionoideae crops provide insights into root nodulation and disease resistanc.</title>
        <authorList>
            <person name="Yuan L."/>
        </authorList>
    </citation>
    <scope>NUCLEOTIDE SEQUENCE [LARGE SCALE GENOMIC DNA]</scope>
    <source>
        <strain evidence="1">ZHUSHIDOU_FW_LH</strain>
        <tissue evidence="1">Leaf</tissue>
    </source>
</reference>
<evidence type="ECO:0000313" key="2">
    <source>
        <dbReference type="Proteomes" id="UP001372338"/>
    </source>
</evidence>
<accession>A0AAN9J3A5</accession>